<keyword evidence="2 4" id="KW-0863">Zinc-finger</keyword>
<protein>
    <recommendedName>
        <fullName evidence="5">MYND-type domain-containing protein</fullName>
    </recommendedName>
</protein>
<dbReference type="SUPFAM" id="SSF144232">
    <property type="entry name" value="HIT/MYND zinc finger-like"/>
    <property type="match status" value="1"/>
</dbReference>
<dbReference type="Gene3D" id="6.10.140.2220">
    <property type="match status" value="1"/>
</dbReference>
<gene>
    <name evidence="6" type="ORF">VTL71DRAFT_12946</name>
</gene>
<accession>A0ABR4CNX6</accession>
<dbReference type="PROSITE" id="PS50865">
    <property type="entry name" value="ZF_MYND_2"/>
    <property type="match status" value="1"/>
</dbReference>
<name>A0ABR4CNX6_9HELO</name>
<keyword evidence="7" id="KW-1185">Reference proteome</keyword>
<proteinExistence type="predicted"/>
<organism evidence="6 7">
    <name type="scientific">Oculimacula yallundae</name>
    <dbReference type="NCBI Taxonomy" id="86028"/>
    <lineage>
        <taxon>Eukaryota</taxon>
        <taxon>Fungi</taxon>
        <taxon>Dikarya</taxon>
        <taxon>Ascomycota</taxon>
        <taxon>Pezizomycotina</taxon>
        <taxon>Leotiomycetes</taxon>
        <taxon>Helotiales</taxon>
        <taxon>Ploettnerulaceae</taxon>
        <taxon>Oculimacula</taxon>
    </lineage>
</organism>
<dbReference type="EMBL" id="JAZHXI010000005">
    <property type="protein sequence ID" value="KAL2071711.1"/>
    <property type="molecule type" value="Genomic_DNA"/>
</dbReference>
<feature type="domain" description="MYND-type" evidence="5">
    <location>
        <begin position="9"/>
        <end position="46"/>
    </location>
</feature>
<evidence type="ECO:0000256" key="3">
    <source>
        <dbReference type="ARBA" id="ARBA00022833"/>
    </source>
</evidence>
<keyword evidence="3" id="KW-0862">Zinc</keyword>
<evidence type="ECO:0000313" key="7">
    <source>
        <dbReference type="Proteomes" id="UP001595075"/>
    </source>
</evidence>
<sequence>MSLSLTSSCPTCLKTDKLLRCQGCKVMFYCSKEHQTADRSAHKTACNAVKKAGIKCNAEETKLRNHPGDFMTPANPFENAVGRFWGILDTRDYMRSKYGVVEALLKIKTRVAVQEALTHVLDILRLNRSDNMGVRSAAPALFLRLGKDQECYDFIKWWATCDPDGTYDWGDMTLPYLSTKDADPLESEDIFSDAYGDLSITSSVVLIKLRLLMEVKSLQNSTLLRSKIPSELVKDIQDGIAGPILARYKNIMSSAEQRSVVIKNLESQVDKLYKDIAKMNPHFWPAVVNPGAHLTARPEYSSRGTKEEMQISLQQCYDAWAETPGAIDFIREKL</sequence>
<evidence type="ECO:0000259" key="5">
    <source>
        <dbReference type="PROSITE" id="PS50865"/>
    </source>
</evidence>
<keyword evidence="1" id="KW-0479">Metal-binding</keyword>
<reference evidence="6 7" key="1">
    <citation type="journal article" date="2024" name="Commun. Biol.">
        <title>Comparative genomic analysis of thermophilic fungi reveals convergent evolutionary adaptations and gene losses.</title>
        <authorList>
            <person name="Steindorff A.S."/>
            <person name="Aguilar-Pontes M.V."/>
            <person name="Robinson A.J."/>
            <person name="Andreopoulos B."/>
            <person name="LaButti K."/>
            <person name="Kuo A."/>
            <person name="Mondo S."/>
            <person name="Riley R."/>
            <person name="Otillar R."/>
            <person name="Haridas S."/>
            <person name="Lipzen A."/>
            <person name="Grimwood J."/>
            <person name="Schmutz J."/>
            <person name="Clum A."/>
            <person name="Reid I.D."/>
            <person name="Moisan M.C."/>
            <person name="Butler G."/>
            <person name="Nguyen T.T.M."/>
            <person name="Dewar K."/>
            <person name="Conant G."/>
            <person name="Drula E."/>
            <person name="Henrissat B."/>
            <person name="Hansel C."/>
            <person name="Singer S."/>
            <person name="Hutchinson M.I."/>
            <person name="de Vries R.P."/>
            <person name="Natvig D.O."/>
            <person name="Powell A.J."/>
            <person name="Tsang A."/>
            <person name="Grigoriev I.V."/>
        </authorList>
    </citation>
    <scope>NUCLEOTIDE SEQUENCE [LARGE SCALE GENOMIC DNA]</scope>
    <source>
        <strain evidence="6 7">CBS 494.80</strain>
    </source>
</reference>
<comment type="caution">
    <text evidence="6">The sequence shown here is derived from an EMBL/GenBank/DDBJ whole genome shotgun (WGS) entry which is preliminary data.</text>
</comment>
<dbReference type="Proteomes" id="UP001595075">
    <property type="component" value="Unassembled WGS sequence"/>
</dbReference>
<evidence type="ECO:0000256" key="1">
    <source>
        <dbReference type="ARBA" id="ARBA00022723"/>
    </source>
</evidence>
<evidence type="ECO:0000313" key="6">
    <source>
        <dbReference type="EMBL" id="KAL2071711.1"/>
    </source>
</evidence>
<evidence type="ECO:0000256" key="2">
    <source>
        <dbReference type="ARBA" id="ARBA00022771"/>
    </source>
</evidence>
<evidence type="ECO:0000256" key="4">
    <source>
        <dbReference type="PROSITE-ProRule" id="PRU00134"/>
    </source>
</evidence>
<dbReference type="PROSITE" id="PS01360">
    <property type="entry name" value="ZF_MYND_1"/>
    <property type="match status" value="1"/>
</dbReference>
<dbReference type="InterPro" id="IPR002893">
    <property type="entry name" value="Znf_MYND"/>
</dbReference>
<dbReference type="Pfam" id="PF01753">
    <property type="entry name" value="zf-MYND"/>
    <property type="match status" value="1"/>
</dbReference>